<gene>
    <name evidence="1" type="ORF">HGA13_14125</name>
</gene>
<evidence type="ECO:0000313" key="2">
    <source>
        <dbReference type="Proteomes" id="UP000565715"/>
    </source>
</evidence>
<evidence type="ECO:0000313" key="1">
    <source>
        <dbReference type="EMBL" id="NKY34209.1"/>
    </source>
</evidence>
<dbReference type="Proteomes" id="UP000565715">
    <property type="component" value="Unassembled WGS sequence"/>
</dbReference>
<dbReference type="RefSeq" id="WP_157112812.1">
    <property type="nucleotide sequence ID" value="NZ_JAAXOO010000003.1"/>
</dbReference>
<organism evidence="1 2">
    <name type="scientific">Nocardia speluncae</name>
    <dbReference type="NCBI Taxonomy" id="419477"/>
    <lineage>
        <taxon>Bacteria</taxon>
        <taxon>Bacillati</taxon>
        <taxon>Actinomycetota</taxon>
        <taxon>Actinomycetes</taxon>
        <taxon>Mycobacteriales</taxon>
        <taxon>Nocardiaceae</taxon>
        <taxon>Nocardia</taxon>
    </lineage>
</organism>
<accession>A0A846XG74</accession>
<keyword evidence="2" id="KW-1185">Reference proteome</keyword>
<dbReference type="EMBL" id="JAAXOO010000003">
    <property type="protein sequence ID" value="NKY34209.1"/>
    <property type="molecule type" value="Genomic_DNA"/>
</dbReference>
<reference evidence="1 2" key="1">
    <citation type="submission" date="2020-04" db="EMBL/GenBank/DDBJ databases">
        <title>MicrobeNet Type strains.</title>
        <authorList>
            <person name="Nicholson A.C."/>
        </authorList>
    </citation>
    <scope>NUCLEOTIDE SEQUENCE [LARGE SCALE GENOMIC DNA]</scope>
    <source>
        <strain evidence="1 2">DSM 45078</strain>
    </source>
</reference>
<dbReference type="AlphaFoldDB" id="A0A846XG74"/>
<comment type="caution">
    <text evidence="1">The sequence shown here is derived from an EMBL/GenBank/DDBJ whole genome shotgun (WGS) entry which is preliminary data.</text>
</comment>
<sequence>MPVKLQSTFDRGADKEATDLLDIVRLTLDRECGPTARSQLAGAADQLKKDVAQHVDFCFESRRPRTLKLIQQVPEGRDTELDDLALVHELLTRTVLN</sequence>
<proteinExistence type="predicted"/>
<protein>
    <submittedName>
        <fullName evidence="1">Uncharacterized protein</fullName>
    </submittedName>
</protein>
<name>A0A846XG74_9NOCA</name>